<dbReference type="PANTHER" id="PTHR13604">
    <property type="entry name" value="DC12-RELATED"/>
    <property type="match status" value="1"/>
</dbReference>
<accession>A0ABV6RRS3</accession>
<evidence type="ECO:0000256" key="2">
    <source>
        <dbReference type="ARBA" id="ARBA00022670"/>
    </source>
</evidence>
<reference evidence="9 10" key="1">
    <citation type="submission" date="2024-09" db="EMBL/GenBank/DDBJ databases">
        <authorList>
            <person name="Sun Q."/>
            <person name="Mori K."/>
        </authorList>
    </citation>
    <scope>NUCLEOTIDE SEQUENCE [LARGE SCALE GENOMIC DNA]</scope>
    <source>
        <strain evidence="9 10">KCTC 23076</strain>
    </source>
</reference>
<keyword evidence="2 8" id="KW-0645">Protease</keyword>
<dbReference type="Pfam" id="PF02586">
    <property type="entry name" value="SRAP"/>
    <property type="match status" value="1"/>
</dbReference>
<keyword evidence="7" id="KW-0456">Lyase</keyword>
<organism evidence="9 10">
    <name type="scientific">Lysobacter korlensis</name>
    <dbReference type="NCBI Taxonomy" id="553636"/>
    <lineage>
        <taxon>Bacteria</taxon>
        <taxon>Pseudomonadati</taxon>
        <taxon>Pseudomonadota</taxon>
        <taxon>Gammaproteobacteria</taxon>
        <taxon>Lysobacterales</taxon>
        <taxon>Lysobacteraceae</taxon>
        <taxon>Lysobacter</taxon>
    </lineage>
</organism>
<evidence type="ECO:0000256" key="7">
    <source>
        <dbReference type="ARBA" id="ARBA00023239"/>
    </source>
</evidence>
<sequence length="228" mass="25394">MCGRDTFTATWAEVQAFSQPLAITTPAEEAEPNYNRAPTQLGWAVVASDKGGQALPMRWGLLPPWAKDTKLAYSTINARLESVAEKPAFRSAWKQRRALIPSTGYYEWMQLDSKTKQPYFIHLDGAPVMFYAGLWERRSDEAGNELLTYSVITRAADQTVETIHDRMPLVLPPTVFEDWLHGSADDAMAIAHAVPSAPLVFHPVDRAVGNVRNRGPQLIEPIAPPRLL</sequence>
<proteinExistence type="inferred from homology"/>
<keyword evidence="3" id="KW-0227">DNA damage</keyword>
<dbReference type="SUPFAM" id="SSF143081">
    <property type="entry name" value="BB1717-like"/>
    <property type="match status" value="1"/>
</dbReference>
<name>A0ABV6RRS3_9GAMM</name>
<evidence type="ECO:0000256" key="6">
    <source>
        <dbReference type="ARBA" id="ARBA00023125"/>
    </source>
</evidence>
<evidence type="ECO:0000256" key="8">
    <source>
        <dbReference type="RuleBase" id="RU364100"/>
    </source>
</evidence>
<gene>
    <name evidence="9" type="ORF">ACFFGH_17750</name>
</gene>
<dbReference type="GO" id="GO:0016787">
    <property type="term" value="F:hydrolase activity"/>
    <property type="evidence" value="ECO:0007669"/>
    <property type="project" value="UniProtKB-KW"/>
</dbReference>
<keyword evidence="4 8" id="KW-0378">Hydrolase</keyword>
<dbReference type="Gene3D" id="3.90.1680.10">
    <property type="entry name" value="SOS response associated peptidase-like"/>
    <property type="match status" value="1"/>
</dbReference>
<evidence type="ECO:0000313" key="10">
    <source>
        <dbReference type="Proteomes" id="UP001589896"/>
    </source>
</evidence>
<comment type="caution">
    <text evidence="9">The sequence shown here is derived from an EMBL/GenBank/DDBJ whole genome shotgun (WGS) entry which is preliminary data.</text>
</comment>
<dbReference type="PANTHER" id="PTHR13604:SF0">
    <property type="entry name" value="ABASIC SITE PROCESSING PROTEIN HMCES"/>
    <property type="match status" value="1"/>
</dbReference>
<keyword evidence="5" id="KW-0190">Covalent protein-DNA linkage</keyword>
<comment type="similarity">
    <text evidence="1 8">Belongs to the SOS response-associated peptidase family.</text>
</comment>
<dbReference type="InterPro" id="IPR036590">
    <property type="entry name" value="SRAP-like"/>
</dbReference>
<dbReference type="EC" id="3.4.-.-" evidence="8"/>
<evidence type="ECO:0000256" key="1">
    <source>
        <dbReference type="ARBA" id="ARBA00008136"/>
    </source>
</evidence>
<keyword evidence="6" id="KW-0238">DNA-binding</keyword>
<protein>
    <recommendedName>
        <fullName evidence="8">Abasic site processing protein</fullName>
        <ecNumber evidence="8">3.4.-.-</ecNumber>
    </recommendedName>
</protein>
<dbReference type="Proteomes" id="UP001589896">
    <property type="component" value="Unassembled WGS sequence"/>
</dbReference>
<evidence type="ECO:0000256" key="4">
    <source>
        <dbReference type="ARBA" id="ARBA00022801"/>
    </source>
</evidence>
<evidence type="ECO:0000256" key="5">
    <source>
        <dbReference type="ARBA" id="ARBA00023124"/>
    </source>
</evidence>
<dbReference type="EMBL" id="JBHLTG010000004">
    <property type="protein sequence ID" value="MFC0679686.1"/>
    <property type="molecule type" value="Genomic_DNA"/>
</dbReference>
<evidence type="ECO:0000313" key="9">
    <source>
        <dbReference type="EMBL" id="MFC0679686.1"/>
    </source>
</evidence>
<dbReference type="RefSeq" id="WP_386670686.1">
    <property type="nucleotide sequence ID" value="NZ_JBHLTG010000004.1"/>
</dbReference>
<keyword evidence="10" id="KW-1185">Reference proteome</keyword>
<evidence type="ECO:0000256" key="3">
    <source>
        <dbReference type="ARBA" id="ARBA00022763"/>
    </source>
</evidence>
<dbReference type="InterPro" id="IPR003738">
    <property type="entry name" value="SRAP"/>
</dbReference>